<evidence type="ECO:0000313" key="5">
    <source>
        <dbReference type="Proteomes" id="UP000183339"/>
    </source>
</evidence>
<dbReference type="Pfam" id="PF00011">
    <property type="entry name" value="HSP20"/>
    <property type="match status" value="1"/>
</dbReference>
<reference evidence="4 5" key="1">
    <citation type="submission" date="2016-10" db="EMBL/GenBank/DDBJ databases">
        <authorList>
            <person name="de Groot N.N."/>
        </authorList>
    </citation>
    <scope>NUCLEOTIDE SEQUENCE [LARGE SCALE GENOMIC DNA]</scope>
    <source>
        <strain evidence="4 5">Nl7</strain>
    </source>
</reference>
<dbReference type="InterPro" id="IPR002068">
    <property type="entry name" value="A-crystallin/Hsp20_dom"/>
</dbReference>
<organism evidence="4 5">
    <name type="scientific">Nitrosospira multiformis</name>
    <dbReference type="NCBI Taxonomy" id="1231"/>
    <lineage>
        <taxon>Bacteria</taxon>
        <taxon>Pseudomonadati</taxon>
        <taxon>Pseudomonadota</taxon>
        <taxon>Betaproteobacteria</taxon>
        <taxon>Nitrosomonadales</taxon>
        <taxon>Nitrosomonadaceae</taxon>
        <taxon>Nitrosospira</taxon>
    </lineage>
</organism>
<dbReference type="PANTHER" id="PTHR11527">
    <property type="entry name" value="HEAT-SHOCK PROTEIN 20 FAMILY MEMBER"/>
    <property type="match status" value="1"/>
</dbReference>
<dbReference type="RefSeq" id="WP_074708644.1">
    <property type="nucleotide sequence ID" value="NZ_FOHI01000007.1"/>
</dbReference>
<dbReference type="CDD" id="cd06464">
    <property type="entry name" value="ACD_sHsps-like"/>
    <property type="match status" value="1"/>
</dbReference>
<proteinExistence type="inferred from homology"/>
<dbReference type="EMBL" id="FOHI01000007">
    <property type="protein sequence ID" value="SET49120.1"/>
    <property type="molecule type" value="Genomic_DNA"/>
</dbReference>
<dbReference type="SUPFAM" id="SSF49764">
    <property type="entry name" value="HSP20-like chaperones"/>
    <property type="match status" value="1"/>
</dbReference>
<dbReference type="InterPro" id="IPR008978">
    <property type="entry name" value="HSP20-like_chaperone"/>
</dbReference>
<gene>
    <name evidence="4" type="ORF">SAMN05216412_10793</name>
</gene>
<keyword evidence="4" id="KW-0346">Stress response</keyword>
<dbReference type="InterPro" id="IPR031107">
    <property type="entry name" value="Small_HSP"/>
</dbReference>
<dbReference type="OrthoDB" id="9808910at2"/>
<accession>A0A1I0EU96</accession>
<protein>
    <submittedName>
        <fullName evidence="4">Heat shock protein Hsp20</fullName>
    </submittedName>
</protein>
<sequence>MMDSVKNASENISRRLSRTWDHISDGWRELVHHGSDALTHFVHRKGEEDKGQASAASTPAFPHWSILAGDMEETDREIVVRIEVPGMEKKDFEISIEGKTLSLRGEKRFERDTNDSKYHVMERAYGVFQRTLPLPVEVNEDKAEADYKNGVLTVRLPKLNVEKRRFISIS</sequence>
<comment type="similarity">
    <text evidence="1 2">Belongs to the small heat shock protein (HSP20) family.</text>
</comment>
<evidence type="ECO:0000256" key="2">
    <source>
        <dbReference type="RuleBase" id="RU003616"/>
    </source>
</evidence>
<evidence type="ECO:0000256" key="1">
    <source>
        <dbReference type="PROSITE-ProRule" id="PRU00285"/>
    </source>
</evidence>
<evidence type="ECO:0000259" key="3">
    <source>
        <dbReference type="PROSITE" id="PS01031"/>
    </source>
</evidence>
<evidence type="ECO:0000313" key="4">
    <source>
        <dbReference type="EMBL" id="SET49120.1"/>
    </source>
</evidence>
<name>A0A1I0EU96_9PROT</name>
<dbReference type="Gene3D" id="2.60.40.790">
    <property type="match status" value="1"/>
</dbReference>
<dbReference type="Proteomes" id="UP000183339">
    <property type="component" value="Unassembled WGS sequence"/>
</dbReference>
<dbReference type="AlphaFoldDB" id="A0A1I0EU96"/>
<dbReference type="PROSITE" id="PS01031">
    <property type="entry name" value="SHSP"/>
    <property type="match status" value="1"/>
</dbReference>
<feature type="domain" description="SHSP" evidence="3">
    <location>
        <begin position="55"/>
        <end position="170"/>
    </location>
</feature>